<dbReference type="Pfam" id="PF07980">
    <property type="entry name" value="SusD_RagB"/>
    <property type="match status" value="1"/>
</dbReference>
<dbReference type="InterPro" id="IPR011990">
    <property type="entry name" value="TPR-like_helical_dom_sf"/>
</dbReference>
<dbReference type="InterPro" id="IPR033985">
    <property type="entry name" value="SusD-like_N"/>
</dbReference>
<sequence length="599" mass="68387">MNRFKRIGIFLVVVLFCVSCSDYLDQVPDDRLTLDETFTSENRVLDFLANVYSRLPSENQRWTGGNNGPWTGASDEAEFVWAYYYQNSVNLGAWDATTGHVNDVWSNYYQGIRAATYFMDNVDQCQECAPSRIERYKAEARALRAVFYYNLMRIFGPVVTLGNKTLPPDASLEQVQKARTPFDQGVNFVVNQLDSAAANLPATPPTNAYHGRMTKPYLQGVKVDLLLIAASPLFNGNTDYADLINPDGTQLVSQQYNESKWKRAADAAKEFIDAYVPGTFSLYRKNGPDGEFSPYLSTRDVVLDEWNREIIMARPGATVDQYARYPYHSGEDGNNRGAGGLGATQSIVDAYFMENGRPIDDPQSGYQETGFSQFQAPYDTEERRTFNQWVNREPRFYVGITYNNSLWLNTDPEPIITETWFEGNSGQQIGGNDYTPTGYIVRKHASTGGYSSEPQTIVMMRLAEIYLSYAEALNEYDPGNPDILEFLNRIRNRAGIPEYGSDELEAPSSQEEMREAIHHERQVELAFEDKRYFDARRWKTAEEEFGGPMYSMDIFATPESEFYNKIVFEERVFEMRHYLYPIPQDEVNINSNLVQNPGW</sequence>
<keyword evidence="3" id="KW-0732">Signal</keyword>
<dbReference type="Proteomes" id="UP000184041">
    <property type="component" value="Unassembled WGS sequence"/>
</dbReference>
<feature type="domain" description="RagB/SusD" evidence="6">
    <location>
        <begin position="312"/>
        <end position="599"/>
    </location>
</feature>
<evidence type="ECO:0000256" key="1">
    <source>
        <dbReference type="ARBA" id="ARBA00004442"/>
    </source>
</evidence>
<proteinExistence type="inferred from homology"/>
<dbReference type="EMBL" id="FQUS01000016">
    <property type="protein sequence ID" value="SHF96270.1"/>
    <property type="molecule type" value="Genomic_DNA"/>
</dbReference>
<dbReference type="RefSeq" id="WP_073065816.1">
    <property type="nucleotide sequence ID" value="NZ_FQUS01000016.1"/>
</dbReference>
<dbReference type="STRING" id="1194090.SAMN05443144_11613"/>
<gene>
    <name evidence="8" type="ORF">SAMN05443144_11613</name>
</gene>
<protein>
    <submittedName>
        <fullName evidence="8">Starch-binding associating with outer membrane</fullName>
    </submittedName>
</protein>
<keyword evidence="4" id="KW-0472">Membrane</keyword>
<evidence type="ECO:0000259" key="7">
    <source>
        <dbReference type="Pfam" id="PF14322"/>
    </source>
</evidence>
<evidence type="ECO:0000313" key="9">
    <source>
        <dbReference type="Proteomes" id="UP000184041"/>
    </source>
</evidence>
<accession>A0A1M5FXI8</accession>
<dbReference type="InterPro" id="IPR012944">
    <property type="entry name" value="SusD_RagB_dom"/>
</dbReference>
<dbReference type="SUPFAM" id="SSF48452">
    <property type="entry name" value="TPR-like"/>
    <property type="match status" value="1"/>
</dbReference>
<keyword evidence="5" id="KW-0998">Cell outer membrane</keyword>
<evidence type="ECO:0000256" key="5">
    <source>
        <dbReference type="ARBA" id="ARBA00023237"/>
    </source>
</evidence>
<organism evidence="8 9">
    <name type="scientific">Fodinibius roseus</name>
    <dbReference type="NCBI Taxonomy" id="1194090"/>
    <lineage>
        <taxon>Bacteria</taxon>
        <taxon>Pseudomonadati</taxon>
        <taxon>Balneolota</taxon>
        <taxon>Balneolia</taxon>
        <taxon>Balneolales</taxon>
        <taxon>Balneolaceae</taxon>
        <taxon>Fodinibius</taxon>
    </lineage>
</organism>
<name>A0A1M5FXI8_9BACT</name>
<evidence type="ECO:0000259" key="6">
    <source>
        <dbReference type="Pfam" id="PF07980"/>
    </source>
</evidence>
<dbReference type="AlphaFoldDB" id="A0A1M5FXI8"/>
<evidence type="ECO:0000256" key="4">
    <source>
        <dbReference type="ARBA" id="ARBA00023136"/>
    </source>
</evidence>
<evidence type="ECO:0000256" key="2">
    <source>
        <dbReference type="ARBA" id="ARBA00006275"/>
    </source>
</evidence>
<feature type="domain" description="SusD-like N-terminal" evidence="7">
    <location>
        <begin position="22"/>
        <end position="206"/>
    </location>
</feature>
<dbReference type="Pfam" id="PF14322">
    <property type="entry name" value="SusD-like_3"/>
    <property type="match status" value="1"/>
</dbReference>
<dbReference type="Gene3D" id="1.25.40.390">
    <property type="match status" value="1"/>
</dbReference>
<evidence type="ECO:0000313" key="8">
    <source>
        <dbReference type="EMBL" id="SHF96270.1"/>
    </source>
</evidence>
<comment type="subcellular location">
    <subcellularLocation>
        <location evidence="1">Cell outer membrane</location>
    </subcellularLocation>
</comment>
<dbReference type="GO" id="GO:0009279">
    <property type="term" value="C:cell outer membrane"/>
    <property type="evidence" value="ECO:0007669"/>
    <property type="project" value="UniProtKB-SubCell"/>
</dbReference>
<keyword evidence="9" id="KW-1185">Reference proteome</keyword>
<evidence type="ECO:0000256" key="3">
    <source>
        <dbReference type="ARBA" id="ARBA00022729"/>
    </source>
</evidence>
<comment type="similarity">
    <text evidence="2">Belongs to the SusD family.</text>
</comment>
<dbReference type="OrthoDB" id="5694214at2"/>
<reference evidence="8 9" key="1">
    <citation type="submission" date="2016-11" db="EMBL/GenBank/DDBJ databases">
        <authorList>
            <person name="Jaros S."/>
            <person name="Januszkiewicz K."/>
            <person name="Wedrychowicz H."/>
        </authorList>
    </citation>
    <scope>NUCLEOTIDE SEQUENCE [LARGE SCALE GENOMIC DNA]</scope>
    <source>
        <strain evidence="8 9">DSM 21986</strain>
    </source>
</reference>